<comment type="caution">
    <text evidence="11">The sequence shown here is derived from an EMBL/GenBank/DDBJ whole genome shotgun (WGS) entry which is preliminary data.</text>
</comment>
<dbReference type="InterPro" id="IPR005112">
    <property type="entry name" value="dDENN_dom"/>
</dbReference>
<keyword evidence="4" id="KW-0853">WD repeat</keyword>
<keyword evidence="3" id="KW-0597">Phosphoprotein</keyword>
<comment type="subunit">
    <text evidence="7">Forms oligomers. Interacts with 6 of the 7 known isoforms of 14-3-3 proteins.</text>
</comment>
<evidence type="ECO:0000256" key="5">
    <source>
        <dbReference type="ARBA" id="ARBA00022658"/>
    </source>
</evidence>
<dbReference type="Gene3D" id="3.40.50.11500">
    <property type="match status" value="1"/>
</dbReference>
<keyword evidence="2" id="KW-0963">Cytoplasm</keyword>
<evidence type="ECO:0000259" key="10">
    <source>
        <dbReference type="PROSITE" id="PS50211"/>
    </source>
</evidence>
<dbReference type="InterPro" id="IPR015943">
    <property type="entry name" value="WD40/YVTN_repeat-like_dom_sf"/>
</dbReference>
<evidence type="ECO:0000256" key="7">
    <source>
        <dbReference type="ARBA" id="ARBA00062438"/>
    </source>
</evidence>
<name>A0AAW0HAU2_MYOGA</name>
<dbReference type="InterPro" id="IPR037516">
    <property type="entry name" value="Tripartite_DENN"/>
</dbReference>
<dbReference type="Pfam" id="PF25570">
    <property type="entry name" value="TPR_DENND3"/>
    <property type="match status" value="1"/>
</dbReference>
<accession>A0AAW0HAU2</accession>
<dbReference type="InterPro" id="IPR043153">
    <property type="entry name" value="DENN_C"/>
</dbReference>
<dbReference type="Gene3D" id="3.30.450.200">
    <property type="match status" value="1"/>
</dbReference>
<dbReference type="GO" id="GO:0032483">
    <property type="term" value="P:regulation of Rab protein signal transduction"/>
    <property type="evidence" value="ECO:0007669"/>
    <property type="project" value="TreeGrafter"/>
</dbReference>
<dbReference type="Proteomes" id="UP001488838">
    <property type="component" value="Unassembled WGS sequence"/>
</dbReference>
<evidence type="ECO:0000256" key="3">
    <source>
        <dbReference type="ARBA" id="ARBA00022553"/>
    </source>
</evidence>
<dbReference type="GO" id="GO:0005085">
    <property type="term" value="F:guanyl-nucleotide exchange factor activity"/>
    <property type="evidence" value="ECO:0007669"/>
    <property type="project" value="UniProtKB-KW"/>
</dbReference>
<evidence type="ECO:0000256" key="1">
    <source>
        <dbReference type="ARBA" id="ARBA00004496"/>
    </source>
</evidence>
<keyword evidence="6" id="KW-0677">Repeat</keyword>
<evidence type="ECO:0000256" key="6">
    <source>
        <dbReference type="ARBA" id="ARBA00022737"/>
    </source>
</evidence>
<evidence type="ECO:0000256" key="9">
    <source>
        <dbReference type="SAM" id="MobiDB-lite"/>
    </source>
</evidence>
<dbReference type="PANTHER" id="PTHR12296">
    <property type="entry name" value="DENN DOMAIN-CONTAINING PROTEIN 4"/>
    <property type="match status" value="1"/>
</dbReference>
<dbReference type="Gene3D" id="2.130.10.10">
    <property type="entry name" value="YVTN repeat-like/Quinoprotein amine dehydrogenase"/>
    <property type="match status" value="1"/>
</dbReference>
<keyword evidence="12" id="KW-1185">Reference proteome</keyword>
<feature type="compositionally biased region" description="Basic and acidic residues" evidence="9">
    <location>
        <begin position="95"/>
        <end position="107"/>
    </location>
</feature>
<feature type="region of interest" description="Disordered" evidence="9">
    <location>
        <begin position="87"/>
        <end position="107"/>
    </location>
</feature>
<dbReference type="InterPro" id="IPR051696">
    <property type="entry name" value="DENN_Domain_GEFs"/>
</dbReference>
<dbReference type="PANTHER" id="PTHR12296:SF21">
    <property type="entry name" value="DENN DOMAIN-CONTAINING PROTEIN 3"/>
    <property type="match status" value="1"/>
</dbReference>
<dbReference type="SUPFAM" id="SSF50978">
    <property type="entry name" value="WD40 repeat-like"/>
    <property type="match status" value="1"/>
</dbReference>
<evidence type="ECO:0000313" key="11">
    <source>
        <dbReference type="EMBL" id="KAK7799899.1"/>
    </source>
</evidence>
<dbReference type="EMBL" id="JBBHLL010000584">
    <property type="protein sequence ID" value="KAK7799899.1"/>
    <property type="molecule type" value="Genomic_DNA"/>
</dbReference>
<sequence>MAEPTARHLSLPSGLLELCALLGASQDNLHGLEQIVRDWVECEQCPRGPEKYYSDAVLSVFVPPFTAKDDVRVPGTSCTLSKARRRSFRKKREKPRMEAWKSHPGDLKGPDSEDIIIPGGVDLLALPQLCFPGGLCVASELKEDYIHFLVLTDVCGNRTYGVVAQYYRPLHDEYCFYNGKTHGEPSVSSARRFVPFAVCVVSRFPYYNSLKDCLSCLLTHLKLCKDFEVDNHIKDFAARLSLIPSPPPGPLHLIFNMKPLQVVFPSRADPESPVIDLDLHLPLLCFRPEKVLQILTCILTEQRIVFFSSDWALLTLIAECFLVYLHPLQWQHTFVPILSGQMLDFVMAPTSFLMGCHLDHFEEVRKEADGLVLIDIDHGSVTCSKFSDSDSDIPDVPFELAQTFIQRVQSLQLHPDLHLAHLSSSTDLNEGLARRRAWQQTLNCKIQHITLQLLVGIFREVKNHLNYEHRVFNSEEFLKTRAAGDQQFYKQVLDTYMFHSFLKARLNGRMDAFARMDLDTQSEEDRIDRMLISPRRPTVEKMASRKASPLHITHRRMVVSMPNLQDISLPELPPRNSSLRIMDTSSCKSSSPGETTTLLRVLAQHGILKVTPKSTYTFKIPEIHFPLLSQCVQTYYTDLTTLLSKAMGLLGPGDSLILARYFYLRGLIHARQGQLLSALLDFQNLYKTDIGIFPADLVKSMVESMSASEWAQAERTPELRRLITEVLDKPGEAPKADDAVKNFELPKKHMQLNDFVTRVQESGIVKDTVVIHRLFEALTMGHEKQIDPETFRDFYTCWKETEAEAQEVSLPALLMDHLDKNECVYKLSSSVRTNHGVGKIAMTQKRLFLLPEGRPDYVEIATFRNIEEVKNSTMVFLLLKIPTLKIKTVAKKEVFEANLKSECDLWHLMVKEMWAGKKLADDHKDPQYVQQALTNVLLMDAVVGTLQSSSAIHAASKLAYFDKMKNETPMAVPKTTSETLKHKINPSAGETAPQAVDVLLYTPGRLDPAEKIEDAHPKLWCALNEGKVVVFDASSWTIHQHRFKVGASKVIIAVSASLVIQTHWKHQCRCVFAEAVQLMLLLAAHAVDDYPNCMVMAEHSQVWVGSEDSVIYIINVHSMSCNKQLTDHRAAVTGLVVHNGKKPRQFQRRFSSPRPRPSWTFSAFVRMTGAGVVQESRVVLATAHPTCYRGWPPSMCTVPPGLLIAYVYVRSLSEVYSCSLDGTVLAWNVSTLRVISRFQLPYGDLMSISLHSDRLWCCTGRSIVVVTMQGFHRHELKIKNSDKAPVPLLAFQLLPEKEQLWVAGAGCSDLYVWSMKDLSQPPQKTPVPDCTEISCMIRVKRQIWVGGRGLSQGRPRGKIFVMDVEKMTVEKELVAHSDTVKTLCSAEDRYVLSGAGREEGKIAIWKVE</sequence>
<keyword evidence="5" id="KW-0344">Guanine-nucleotide releasing factor</keyword>
<feature type="domain" description="UDENN" evidence="10">
    <location>
        <begin position="81"/>
        <end position="512"/>
    </location>
</feature>
<gene>
    <name evidence="11" type="ORF">U0070_022921</name>
</gene>
<evidence type="ECO:0000256" key="4">
    <source>
        <dbReference type="ARBA" id="ARBA00022574"/>
    </source>
</evidence>
<dbReference type="SMART" id="SM00799">
    <property type="entry name" value="DENN"/>
    <property type="match status" value="1"/>
</dbReference>
<proteinExistence type="predicted"/>
<dbReference type="PROSITE" id="PS50211">
    <property type="entry name" value="DENN"/>
    <property type="match status" value="1"/>
</dbReference>
<evidence type="ECO:0000313" key="12">
    <source>
        <dbReference type="Proteomes" id="UP001488838"/>
    </source>
</evidence>
<organism evidence="11 12">
    <name type="scientific">Myodes glareolus</name>
    <name type="common">Bank vole</name>
    <name type="synonym">Clethrionomys glareolus</name>
    <dbReference type="NCBI Taxonomy" id="447135"/>
    <lineage>
        <taxon>Eukaryota</taxon>
        <taxon>Metazoa</taxon>
        <taxon>Chordata</taxon>
        <taxon>Craniata</taxon>
        <taxon>Vertebrata</taxon>
        <taxon>Euteleostomi</taxon>
        <taxon>Mammalia</taxon>
        <taxon>Eutheria</taxon>
        <taxon>Euarchontoglires</taxon>
        <taxon>Glires</taxon>
        <taxon>Rodentia</taxon>
        <taxon>Myomorpha</taxon>
        <taxon>Muroidea</taxon>
        <taxon>Cricetidae</taxon>
        <taxon>Arvicolinae</taxon>
        <taxon>Myodes</taxon>
    </lineage>
</organism>
<dbReference type="Pfam" id="PF02141">
    <property type="entry name" value="DENN"/>
    <property type="match status" value="1"/>
</dbReference>
<evidence type="ECO:0000256" key="2">
    <source>
        <dbReference type="ARBA" id="ARBA00022490"/>
    </source>
</evidence>
<dbReference type="InterPro" id="IPR001194">
    <property type="entry name" value="cDENN_dom"/>
</dbReference>
<dbReference type="InterPro" id="IPR036322">
    <property type="entry name" value="WD40_repeat_dom_sf"/>
</dbReference>
<evidence type="ECO:0000256" key="8">
    <source>
        <dbReference type="ARBA" id="ARBA00074528"/>
    </source>
</evidence>
<comment type="subcellular location">
    <subcellularLocation>
        <location evidence="1">Cytoplasm</location>
    </subcellularLocation>
</comment>
<reference evidence="11 12" key="1">
    <citation type="journal article" date="2023" name="bioRxiv">
        <title>Conserved and derived expression patterns and positive selection on dental genes reveal complex evolutionary context of ever-growing rodent molars.</title>
        <authorList>
            <person name="Calamari Z.T."/>
            <person name="Song A."/>
            <person name="Cohen E."/>
            <person name="Akter M."/>
            <person name="Roy R.D."/>
            <person name="Hallikas O."/>
            <person name="Christensen M.M."/>
            <person name="Li P."/>
            <person name="Marangoni P."/>
            <person name="Jernvall J."/>
            <person name="Klein O.D."/>
        </authorList>
    </citation>
    <scope>NUCLEOTIDE SEQUENCE [LARGE SCALE GENOMIC DNA]</scope>
    <source>
        <strain evidence="11">V071</strain>
    </source>
</reference>
<dbReference type="InterPro" id="IPR057977">
    <property type="entry name" value="TPR_DENND3"/>
</dbReference>
<dbReference type="FunFam" id="3.40.50.11500:FF:000008">
    <property type="entry name" value="DENN domain containing 3"/>
    <property type="match status" value="1"/>
</dbReference>
<dbReference type="GO" id="GO:0031410">
    <property type="term" value="C:cytoplasmic vesicle"/>
    <property type="evidence" value="ECO:0007669"/>
    <property type="project" value="TreeGrafter"/>
</dbReference>
<dbReference type="SMART" id="SM00801">
    <property type="entry name" value="dDENN"/>
    <property type="match status" value="1"/>
</dbReference>
<protein>
    <recommendedName>
        <fullName evidence="8">DENN domain-containing protein 3</fullName>
    </recommendedName>
</protein>